<evidence type="ECO:0000256" key="8">
    <source>
        <dbReference type="ARBA" id="ARBA00023136"/>
    </source>
</evidence>
<evidence type="ECO:0000313" key="12">
    <source>
        <dbReference type="Proteomes" id="UP000223913"/>
    </source>
</evidence>
<dbReference type="Proteomes" id="UP000223913">
    <property type="component" value="Unassembled WGS sequence"/>
</dbReference>
<keyword evidence="7 9" id="KW-1133">Transmembrane helix</keyword>
<name>A0A2D0MXW1_FLAN2</name>
<comment type="function">
    <text evidence="9">This protein specifically catalyzes the removal of signal peptides from prolipoproteins.</text>
</comment>
<evidence type="ECO:0000256" key="1">
    <source>
        <dbReference type="ARBA" id="ARBA00006139"/>
    </source>
</evidence>
<dbReference type="UniPathway" id="UPA00665"/>
<proteinExistence type="inferred from homology"/>
<reference evidence="11 12" key="1">
    <citation type="submission" date="2017-10" db="EMBL/GenBank/DDBJ databases">
        <title>The draft genome sequence of Lewinella nigricans NBRC 102662.</title>
        <authorList>
            <person name="Wang K."/>
        </authorList>
    </citation>
    <scope>NUCLEOTIDE SEQUENCE [LARGE SCALE GENOMIC DNA]</scope>
    <source>
        <strain evidence="11 12">NBRC 102662</strain>
    </source>
</reference>
<keyword evidence="5 9" id="KW-0064">Aspartyl protease</keyword>
<dbReference type="RefSeq" id="WP_099155620.1">
    <property type="nucleotide sequence ID" value="NZ_PDUD01000067.1"/>
</dbReference>
<evidence type="ECO:0000256" key="9">
    <source>
        <dbReference type="HAMAP-Rule" id="MF_00161"/>
    </source>
</evidence>
<feature type="transmembrane region" description="Helical" evidence="9">
    <location>
        <begin position="72"/>
        <end position="91"/>
    </location>
</feature>
<dbReference type="GO" id="GO:0006508">
    <property type="term" value="P:proteolysis"/>
    <property type="evidence" value="ECO:0007669"/>
    <property type="project" value="UniProtKB-KW"/>
</dbReference>
<sequence>MKSSGLMRLALILALITVNIGCDQFSKSIVREKVDFHENIELIDDYFILTKVENTGALLSLGSTLSPGAKKVVLLLLPTLMLFSLLIFVLVRAELEQQIVIGLCFIVGGGIGNIFDRYLYGSVTDFLHIDLGLLRTGVFNMADVSVMIGTALVIAHGLKKN</sequence>
<keyword evidence="8 9" id="KW-0472">Membrane</keyword>
<protein>
    <recommendedName>
        <fullName evidence="9">Lipoprotein signal peptidase</fullName>
        <ecNumber evidence="9">3.4.23.36</ecNumber>
    </recommendedName>
    <alternativeName>
        <fullName evidence="9">Prolipoprotein signal peptidase</fullName>
    </alternativeName>
    <alternativeName>
        <fullName evidence="9">Signal peptidase II</fullName>
        <shortName evidence="9">SPase II</shortName>
    </alternativeName>
</protein>
<evidence type="ECO:0000256" key="5">
    <source>
        <dbReference type="ARBA" id="ARBA00022750"/>
    </source>
</evidence>
<dbReference type="GO" id="GO:0005886">
    <property type="term" value="C:plasma membrane"/>
    <property type="evidence" value="ECO:0007669"/>
    <property type="project" value="UniProtKB-SubCell"/>
</dbReference>
<accession>A0A2D0MXW1</accession>
<feature type="active site" evidence="9">
    <location>
        <position position="125"/>
    </location>
</feature>
<keyword evidence="3 9" id="KW-0645">Protease</keyword>
<dbReference type="HAMAP" id="MF_00161">
    <property type="entry name" value="LspA"/>
    <property type="match status" value="1"/>
</dbReference>
<comment type="caution">
    <text evidence="9">Lacks conserved residue(s) required for the propagation of feature annotation.</text>
</comment>
<comment type="caution">
    <text evidence="11">The sequence shown here is derived from an EMBL/GenBank/DDBJ whole genome shotgun (WGS) entry which is preliminary data.</text>
</comment>
<feature type="active site" evidence="9">
    <location>
        <position position="143"/>
    </location>
</feature>
<comment type="catalytic activity">
    <reaction evidence="9">
        <text>Release of signal peptides from bacterial membrane prolipoproteins. Hydrolyzes -Xaa-Yaa-Zaa-|-(S,diacylglyceryl)Cys-, in which Xaa is hydrophobic (preferably Leu), and Yaa (Ala or Ser) and Zaa (Gly or Ala) have small, neutral side chains.</text>
        <dbReference type="EC" id="3.4.23.36"/>
    </reaction>
</comment>
<dbReference type="PRINTS" id="PR00781">
    <property type="entry name" value="LIPOSIGPTASE"/>
</dbReference>
<organism evidence="11 12">
    <name type="scientific">Flavilitoribacter nigricans (strain ATCC 23147 / DSM 23189 / NBRC 102662 / NCIMB 1420 / SS-2)</name>
    <name type="common">Lewinella nigricans</name>
    <dbReference type="NCBI Taxonomy" id="1122177"/>
    <lineage>
        <taxon>Bacteria</taxon>
        <taxon>Pseudomonadati</taxon>
        <taxon>Bacteroidota</taxon>
        <taxon>Saprospiria</taxon>
        <taxon>Saprospirales</taxon>
        <taxon>Lewinellaceae</taxon>
        <taxon>Flavilitoribacter</taxon>
    </lineage>
</organism>
<evidence type="ECO:0000313" key="11">
    <source>
        <dbReference type="EMBL" id="PHN00966.1"/>
    </source>
</evidence>
<dbReference type="Pfam" id="PF01252">
    <property type="entry name" value="Peptidase_A8"/>
    <property type="match status" value="1"/>
</dbReference>
<dbReference type="EMBL" id="PDUD01000067">
    <property type="protein sequence ID" value="PHN00966.1"/>
    <property type="molecule type" value="Genomic_DNA"/>
</dbReference>
<dbReference type="InterPro" id="IPR001872">
    <property type="entry name" value="Peptidase_A8"/>
</dbReference>
<evidence type="ECO:0000256" key="10">
    <source>
        <dbReference type="RuleBase" id="RU004181"/>
    </source>
</evidence>
<feature type="transmembrane region" description="Helical" evidence="9">
    <location>
        <begin position="138"/>
        <end position="158"/>
    </location>
</feature>
<dbReference type="PANTHER" id="PTHR33695:SF1">
    <property type="entry name" value="LIPOPROTEIN SIGNAL PEPTIDASE"/>
    <property type="match status" value="1"/>
</dbReference>
<comment type="similarity">
    <text evidence="1 9 10">Belongs to the peptidase A8 family.</text>
</comment>
<comment type="subcellular location">
    <subcellularLocation>
        <location evidence="9">Cell membrane</location>
        <topology evidence="9">Multi-pass membrane protein</topology>
    </subcellularLocation>
</comment>
<evidence type="ECO:0000256" key="6">
    <source>
        <dbReference type="ARBA" id="ARBA00022801"/>
    </source>
</evidence>
<feature type="transmembrane region" description="Helical" evidence="9">
    <location>
        <begin position="98"/>
        <end position="118"/>
    </location>
</feature>
<dbReference type="PANTHER" id="PTHR33695">
    <property type="entry name" value="LIPOPROTEIN SIGNAL PEPTIDASE"/>
    <property type="match status" value="1"/>
</dbReference>
<keyword evidence="12" id="KW-1185">Reference proteome</keyword>
<dbReference type="OrthoDB" id="9810259at2"/>
<keyword evidence="6 9" id="KW-0378">Hydrolase</keyword>
<dbReference type="EC" id="3.4.23.36" evidence="9"/>
<gene>
    <name evidence="9 11" type="primary">lspA</name>
    <name evidence="11" type="ORF">CRP01_39475</name>
</gene>
<evidence type="ECO:0000256" key="4">
    <source>
        <dbReference type="ARBA" id="ARBA00022692"/>
    </source>
</evidence>
<dbReference type="AlphaFoldDB" id="A0A2D0MXW1"/>
<comment type="pathway">
    <text evidence="9">Protein modification; lipoprotein biosynthesis (signal peptide cleavage).</text>
</comment>
<dbReference type="GO" id="GO:0004190">
    <property type="term" value="F:aspartic-type endopeptidase activity"/>
    <property type="evidence" value="ECO:0007669"/>
    <property type="project" value="UniProtKB-UniRule"/>
</dbReference>
<evidence type="ECO:0000256" key="7">
    <source>
        <dbReference type="ARBA" id="ARBA00022989"/>
    </source>
</evidence>
<evidence type="ECO:0000256" key="3">
    <source>
        <dbReference type="ARBA" id="ARBA00022670"/>
    </source>
</evidence>
<dbReference type="NCBIfam" id="TIGR00077">
    <property type="entry name" value="lspA"/>
    <property type="match status" value="1"/>
</dbReference>
<keyword evidence="4 9" id="KW-0812">Transmembrane</keyword>
<keyword evidence="2 9" id="KW-1003">Cell membrane</keyword>
<evidence type="ECO:0000256" key="2">
    <source>
        <dbReference type="ARBA" id="ARBA00022475"/>
    </source>
</evidence>